<dbReference type="HOGENOM" id="CLU_130038_2_1_1"/>
<dbReference type="STRING" id="578458.D8Q3G1"/>
<dbReference type="SUPFAM" id="SSF54695">
    <property type="entry name" value="POZ domain"/>
    <property type="match status" value="1"/>
</dbReference>
<dbReference type="AlphaFoldDB" id="D8Q3G1"/>
<dbReference type="InterPro" id="IPR039948">
    <property type="entry name" value="ELC1"/>
</dbReference>
<dbReference type="SMART" id="SM00512">
    <property type="entry name" value="Skp1"/>
    <property type="match status" value="1"/>
</dbReference>
<keyword evidence="6" id="KW-1185">Reference proteome</keyword>
<accession>D8Q3G1</accession>
<dbReference type="FunFam" id="3.30.710.10:FF:000035">
    <property type="entry name" value="Elongin C transcription elongation factor"/>
    <property type="match status" value="1"/>
</dbReference>
<dbReference type="InParanoid" id="D8Q3G1"/>
<evidence type="ECO:0000313" key="6">
    <source>
        <dbReference type="Proteomes" id="UP000007431"/>
    </source>
</evidence>
<dbReference type="InterPro" id="IPR011333">
    <property type="entry name" value="SKP1/BTB/POZ_sf"/>
</dbReference>
<evidence type="ECO:0000256" key="1">
    <source>
        <dbReference type="ARBA" id="ARBA00004123"/>
    </source>
</evidence>
<protein>
    <recommendedName>
        <fullName evidence="3">Elongin-C</fullName>
    </recommendedName>
</protein>
<comment type="subcellular location">
    <subcellularLocation>
        <location evidence="1">Nucleus</location>
    </subcellularLocation>
</comment>
<dbReference type="FunCoup" id="D8Q3G1">
    <property type="interactions" value="320"/>
</dbReference>
<dbReference type="Proteomes" id="UP000007431">
    <property type="component" value="Unassembled WGS sequence"/>
</dbReference>
<evidence type="ECO:0000256" key="2">
    <source>
        <dbReference type="ARBA" id="ARBA00009993"/>
    </source>
</evidence>
<evidence type="ECO:0000313" key="5">
    <source>
        <dbReference type="EMBL" id="EFI98306.1"/>
    </source>
</evidence>
<dbReference type="VEuPathDB" id="FungiDB:SCHCODRAFT_01148078"/>
<sequence length="117" mass="13531">MDVDMDNANLSPDQPNDWIRVYSDDGFLFLVKRSVLYTSDKLRDSLDSANSYKESLARTCVIQERAVIVEKLIEYMSFKAHYMTRSGKEEIPVNEFLERIPPEIVLELLLAADYHAI</sequence>
<dbReference type="OrthoDB" id="249087at2759"/>
<keyword evidence="4" id="KW-0539">Nucleus</keyword>
<dbReference type="GO" id="GO:0005634">
    <property type="term" value="C:nucleus"/>
    <property type="evidence" value="ECO:0007669"/>
    <property type="project" value="UniProtKB-SubCell"/>
</dbReference>
<evidence type="ECO:0000256" key="4">
    <source>
        <dbReference type="ARBA" id="ARBA00023242"/>
    </source>
</evidence>
<dbReference type="PANTHER" id="PTHR20648">
    <property type="entry name" value="ELONGIN-C"/>
    <property type="match status" value="1"/>
</dbReference>
<dbReference type="InterPro" id="IPR001232">
    <property type="entry name" value="SKP1-like"/>
</dbReference>
<dbReference type="GeneID" id="9590531"/>
<dbReference type="EMBL" id="GL377305">
    <property type="protein sequence ID" value="EFI98306.1"/>
    <property type="molecule type" value="Genomic_DNA"/>
</dbReference>
<dbReference type="KEGG" id="scm:SCHCO_01148078"/>
<reference evidence="5 6" key="1">
    <citation type="journal article" date="2010" name="Nat. Biotechnol.">
        <title>Genome sequence of the model mushroom Schizophyllum commune.</title>
        <authorList>
            <person name="Ohm R.A."/>
            <person name="de Jong J.F."/>
            <person name="Lugones L.G."/>
            <person name="Aerts A."/>
            <person name="Kothe E."/>
            <person name="Stajich J.E."/>
            <person name="de Vries R.P."/>
            <person name="Record E."/>
            <person name="Levasseur A."/>
            <person name="Baker S.E."/>
            <person name="Bartholomew K.A."/>
            <person name="Coutinho P.M."/>
            <person name="Erdmann S."/>
            <person name="Fowler T.J."/>
            <person name="Gathman A.C."/>
            <person name="Lombard V."/>
            <person name="Henrissat B."/>
            <person name="Knabe N."/>
            <person name="Kuees U."/>
            <person name="Lilly W.W."/>
            <person name="Lindquist E."/>
            <person name="Lucas S."/>
            <person name="Magnuson J.K."/>
            <person name="Piumi F."/>
            <person name="Raudaskoski M."/>
            <person name="Salamov A."/>
            <person name="Schmutz J."/>
            <person name="Schwarze F.W.M.R."/>
            <person name="vanKuyk P.A."/>
            <person name="Horton J.S."/>
            <person name="Grigoriev I.V."/>
            <person name="Woesten H.A.B."/>
        </authorList>
    </citation>
    <scope>NUCLEOTIDE SEQUENCE [LARGE SCALE GENOMIC DNA]</scope>
    <source>
        <strain evidence="6">H4-8 / FGSC 9210</strain>
    </source>
</reference>
<dbReference type="OMA" id="AMVSPII"/>
<dbReference type="eggNOG" id="KOG3473">
    <property type="taxonomic scope" value="Eukaryota"/>
</dbReference>
<feature type="non-terminal residue" evidence="5">
    <location>
        <position position="117"/>
    </location>
</feature>
<proteinExistence type="inferred from homology"/>
<dbReference type="GO" id="GO:0006511">
    <property type="term" value="P:ubiquitin-dependent protein catabolic process"/>
    <property type="evidence" value="ECO:0007669"/>
    <property type="project" value="InterPro"/>
</dbReference>
<name>D8Q3G1_SCHCM</name>
<evidence type="ECO:0000256" key="3">
    <source>
        <dbReference type="ARBA" id="ARBA00021347"/>
    </source>
</evidence>
<organism evidence="6">
    <name type="scientific">Schizophyllum commune (strain H4-8 / FGSC 9210)</name>
    <name type="common">Split gill fungus</name>
    <dbReference type="NCBI Taxonomy" id="578458"/>
    <lineage>
        <taxon>Eukaryota</taxon>
        <taxon>Fungi</taxon>
        <taxon>Dikarya</taxon>
        <taxon>Basidiomycota</taxon>
        <taxon>Agaricomycotina</taxon>
        <taxon>Agaricomycetes</taxon>
        <taxon>Agaricomycetidae</taxon>
        <taxon>Agaricales</taxon>
        <taxon>Schizophyllaceae</taxon>
        <taxon>Schizophyllum</taxon>
    </lineage>
</organism>
<comment type="similarity">
    <text evidence="2">Belongs to the SKP1 family.</text>
</comment>
<dbReference type="RefSeq" id="XP_003033209.1">
    <property type="nucleotide sequence ID" value="XM_003033163.1"/>
</dbReference>
<dbReference type="Gene3D" id="3.30.710.10">
    <property type="entry name" value="Potassium Channel Kv1.1, Chain A"/>
    <property type="match status" value="1"/>
</dbReference>
<gene>
    <name evidence="5" type="ORF">SCHCODRAFT_107813</name>
</gene>